<dbReference type="OrthoDB" id="3370at2759"/>
<evidence type="ECO:0000313" key="12">
    <source>
        <dbReference type="Proteomes" id="UP000011958"/>
    </source>
</evidence>
<organism evidence="11 12">
    <name type="scientific">Pneumocystis murina (strain B123)</name>
    <name type="common">Mouse pneumocystis pneumonia agent</name>
    <name type="synonym">Pneumocystis carinii f. sp. muris</name>
    <dbReference type="NCBI Taxonomy" id="1069680"/>
    <lineage>
        <taxon>Eukaryota</taxon>
        <taxon>Fungi</taxon>
        <taxon>Dikarya</taxon>
        <taxon>Ascomycota</taxon>
        <taxon>Taphrinomycotina</taxon>
        <taxon>Pneumocystomycetes</taxon>
        <taxon>Pneumocystaceae</taxon>
        <taxon>Pneumocystis</taxon>
    </lineage>
</organism>
<keyword evidence="12" id="KW-1185">Reference proteome</keyword>
<keyword evidence="4 6" id="KW-0067">ATP-binding</keyword>
<dbReference type="InterPro" id="IPR027417">
    <property type="entry name" value="P-loop_NTPase"/>
</dbReference>
<protein>
    <recommendedName>
        <fullName evidence="7">ATP-dependent RNA helicase</fullName>
        <ecNumber evidence="7">3.6.4.13</ecNumber>
    </recommendedName>
</protein>
<dbReference type="EC" id="3.6.4.13" evidence="7"/>
<dbReference type="VEuPathDB" id="FungiDB:PNEG_02267"/>
<dbReference type="GO" id="GO:0016787">
    <property type="term" value="F:hydrolase activity"/>
    <property type="evidence" value="ECO:0007669"/>
    <property type="project" value="UniProtKB-KW"/>
</dbReference>
<sequence length="635" mass="73484">MLGYERYDPAANYPSKDARDSILSRINERFKRSPQEIQKNEERENKRKRKNDIENEDNKAFIPIFDVSDEKYGEIWHENDKNGSKTKDLSEEDLVEKDFDLKIDNNDYMDCLLDLLPKWLSTPTKIVSDLRLSLDDHSIHLDKEFKDRLRSRNYIELFPVQVETLKIILNDPYGVKGDFFISAATGSGKTLAYTIPVVQMLSKRKIVRLRCIVIVPTKELVYQIRECFEYCIGGSGLKIGISTGQRSFIYEQSKLVGDLDHCFSGGQSLVDILICTPGRLVDHIQHTPNFSLQHLKYLIIDEADRLLSQRFQNWIEILMNEIELSKSYKDSHYKTVEDLPDAVSDSLKLIFKDDLSMEKRPCNLQKFIFSATLTCNPEKIASLRLRNPQLILIQESKSNLDQCFFKTKAFLQNNDISTFFVPPTLIEYVILVESNAKPLYLYYLIKSREMEGVLCFTKSNESASRLCKLLNLIHENFISGPLNSITEKSDSKFISTSFDLVKLFGLFTSEVPKKQRNVALERFKNGDTKIFICSDLIARGIDLSQVFHVINYDIPQTSRQYIHRIGRTARAGKTGKAWTLYQKFESKKIHKILENVGRETKVIHEKMSAIIFTSEYTMAYKFALKKLKKYIKGKN</sequence>
<evidence type="ECO:0000256" key="8">
    <source>
        <dbReference type="SAM" id="MobiDB-lite"/>
    </source>
</evidence>
<evidence type="ECO:0000256" key="5">
    <source>
        <dbReference type="ARBA" id="ARBA00022884"/>
    </source>
</evidence>
<keyword evidence="1 6" id="KW-0547">Nucleotide-binding</keyword>
<evidence type="ECO:0000313" key="11">
    <source>
        <dbReference type="EMBL" id="EMR09307.1"/>
    </source>
</evidence>
<comment type="domain">
    <text evidence="7">The Q motif is unique to and characteristic of the DEAD box family of RNA helicases and controls ATP binding and hydrolysis.</text>
</comment>
<reference evidence="12" key="1">
    <citation type="journal article" date="2016" name="Nat. Commun.">
        <title>Genome analysis of three Pneumocystis species reveals adaptation mechanisms to life exclusively in mammalian hosts.</title>
        <authorList>
            <person name="Ma L."/>
            <person name="Chen Z."/>
            <person name="Huang D.W."/>
            <person name="Kutty G."/>
            <person name="Ishihara M."/>
            <person name="Wang H."/>
            <person name="Abouelleil A."/>
            <person name="Bishop L."/>
            <person name="Davey E."/>
            <person name="Deng R."/>
            <person name="Deng X."/>
            <person name="Fan L."/>
            <person name="Fantoni G."/>
            <person name="Fitzgerald M."/>
            <person name="Gogineni E."/>
            <person name="Goldberg J.M."/>
            <person name="Handley G."/>
            <person name="Hu X."/>
            <person name="Huber C."/>
            <person name="Jiao X."/>
            <person name="Jones K."/>
            <person name="Levin J.Z."/>
            <person name="Liu Y."/>
            <person name="Macdonald P."/>
            <person name="Melnikov A."/>
            <person name="Raley C."/>
            <person name="Sassi M."/>
            <person name="Sherman B.T."/>
            <person name="Song X."/>
            <person name="Sykes S."/>
            <person name="Tran B."/>
            <person name="Walsh L."/>
            <person name="Xia Y."/>
            <person name="Yang J."/>
            <person name="Young S."/>
            <person name="Zeng Q."/>
            <person name="Zheng X."/>
            <person name="Stephens R."/>
            <person name="Nusbaum C."/>
            <person name="Birren B.W."/>
            <person name="Azadi P."/>
            <person name="Lempicki R.A."/>
            <person name="Cuomo C.A."/>
            <person name="Kovacs J.A."/>
        </authorList>
    </citation>
    <scope>NUCLEOTIDE SEQUENCE [LARGE SCALE GENOMIC DNA]</scope>
    <source>
        <strain evidence="12">B123</strain>
    </source>
</reference>
<evidence type="ECO:0000256" key="6">
    <source>
        <dbReference type="RuleBase" id="RU000492"/>
    </source>
</evidence>
<feature type="region of interest" description="Disordered" evidence="8">
    <location>
        <begin position="29"/>
        <end position="52"/>
    </location>
</feature>
<comment type="catalytic activity">
    <reaction evidence="7">
        <text>ATP + H2O = ADP + phosphate + H(+)</text>
        <dbReference type="Rhea" id="RHEA:13065"/>
        <dbReference type="ChEBI" id="CHEBI:15377"/>
        <dbReference type="ChEBI" id="CHEBI:15378"/>
        <dbReference type="ChEBI" id="CHEBI:30616"/>
        <dbReference type="ChEBI" id="CHEBI:43474"/>
        <dbReference type="ChEBI" id="CHEBI:456216"/>
        <dbReference type="EC" id="3.6.4.13"/>
    </reaction>
</comment>
<feature type="domain" description="Helicase ATP-binding" evidence="9">
    <location>
        <begin position="170"/>
        <end position="391"/>
    </location>
</feature>
<name>M7NPX8_PNEMU</name>
<gene>
    <name evidence="11" type="ORF">PNEG_02267</name>
</gene>
<dbReference type="PROSITE" id="PS51194">
    <property type="entry name" value="HELICASE_CTER"/>
    <property type="match status" value="1"/>
</dbReference>
<dbReference type="Pfam" id="PF00271">
    <property type="entry name" value="Helicase_C"/>
    <property type="match status" value="1"/>
</dbReference>
<comment type="caution">
    <text evidence="11">The sequence shown here is derived from an EMBL/GenBank/DDBJ whole genome shotgun (WGS) entry which is preliminary data.</text>
</comment>
<dbReference type="OMA" id="HEVKAFD"/>
<dbReference type="AlphaFoldDB" id="M7NPX8"/>
<dbReference type="EMBL" id="AFWA02000013">
    <property type="protein sequence ID" value="EMR09307.1"/>
    <property type="molecule type" value="Genomic_DNA"/>
</dbReference>
<evidence type="ECO:0000259" key="9">
    <source>
        <dbReference type="PROSITE" id="PS51192"/>
    </source>
</evidence>
<feature type="domain" description="Helicase C-terminal" evidence="10">
    <location>
        <begin position="424"/>
        <end position="611"/>
    </location>
</feature>
<keyword evidence="3 6" id="KW-0347">Helicase</keyword>
<evidence type="ECO:0000256" key="7">
    <source>
        <dbReference type="RuleBase" id="RU365068"/>
    </source>
</evidence>
<dbReference type="InterPro" id="IPR000629">
    <property type="entry name" value="RNA-helicase_DEAD-box_CS"/>
</dbReference>
<dbReference type="CDD" id="cd18787">
    <property type="entry name" value="SF2_C_DEAD"/>
    <property type="match status" value="1"/>
</dbReference>
<evidence type="ECO:0000256" key="2">
    <source>
        <dbReference type="ARBA" id="ARBA00022801"/>
    </source>
</evidence>
<dbReference type="Proteomes" id="UP000011958">
    <property type="component" value="Unassembled WGS sequence"/>
</dbReference>
<proteinExistence type="inferred from homology"/>
<dbReference type="SMART" id="SM00490">
    <property type="entry name" value="HELICc"/>
    <property type="match status" value="1"/>
</dbReference>
<dbReference type="GO" id="GO:0003723">
    <property type="term" value="F:RNA binding"/>
    <property type="evidence" value="ECO:0007669"/>
    <property type="project" value="UniProtKB-UniRule"/>
</dbReference>
<dbReference type="RefSeq" id="XP_007874256.1">
    <property type="nucleotide sequence ID" value="XM_007876065.1"/>
</dbReference>
<dbReference type="PANTHER" id="PTHR24031">
    <property type="entry name" value="RNA HELICASE"/>
    <property type="match status" value="1"/>
</dbReference>
<dbReference type="SMART" id="SM00487">
    <property type="entry name" value="DEXDc"/>
    <property type="match status" value="1"/>
</dbReference>
<comment type="similarity">
    <text evidence="6">Belongs to the DEAD box helicase family.</text>
</comment>
<dbReference type="InterPro" id="IPR014001">
    <property type="entry name" value="Helicase_ATP-bd"/>
</dbReference>
<accession>M7NPX8</accession>
<dbReference type="GO" id="GO:0005524">
    <property type="term" value="F:ATP binding"/>
    <property type="evidence" value="ECO:0007669"/>
    <property type="project" value="UniProtKB-UniRule"/>
</dbReference>
<dbReference type="CDD" id="cd17956">
    <property type="entry name" value="DEADc_DDX51"/>
    <property type="match status" value="1"/>
</dbReference>
<evidence type="ECO:0000256" key="3">
    <source>
        <dbReference type="ARBA" id="ARBA00022806"/>
    </source>
</evidence>
<keyword evidence="2 6" id="KW-0378">Hydrolase</keyword>
<dbReference type="HOGENOM" id="CLU_003041_15_3_1"/>
<dbReference type="GeneID" id="19895960"/>
<dbReference type="eggNOG" id="KOG0350">
    <property type="taxonomic scope" value="Eukaryota"/>
</dbReference>
<feature type="region of interest" description="Disordered" evidence="8">
    <location>
        <begin position="1"/>
        <end position="20"/>
    </location>
</feature>
<dbReference type="InterPro" id="IPR001650">
    <property type="entry name" value="Helicase_C-like"/>
</dbReference>
<dbReference type="InterPro" id="IPR011545">
    <property type="entry name" value="DEAD/DEAH_box_helicase_dom"/>
</dbReference>
<dbReference type="Pfam" id="PF00270">
    <property type="entry name" value="DEAD"/>
    <property type="match status" value="1"/>
</dbReference>
<dbReference type="SUPFAM" id="SSF52540">
    <property type="entry name" value="P-loop containing nucleoside triphosphate hydrolases"/>
    <property type="match status" value="1"/>
</dbReference>
<evidence type="ECO:0000256" key="4">
    <source>
        <dbReference type="ARBA" id="ARBA00022840"/>
    </source>
</evidence>
<keyword evidence="5 7" id="KW-0694">RNA-binding</keyword>
<comment type="function">
    <text evidence="7">RNA helicase.</text>
</comment>
<dbReference type="GO" id="GO:0003724">
    <property type="term" value="F:RNA helicase activity"/>
    <property type="evidence" value="ECO:0007669"/>
    <property type="project" value="UniProtKB-EC"/>
</dbReference>
<dbReference type="Gene3D" id="3.40.50.300">
    <property type="entry name" value="P-loop containing nucleotide triphosphate hydrolases"/>
    <property type="match status" value="2"/>
</dbReference>
<evidence type="ECO:0000259" key="10">
    <source>
        <dbReference type="PROSITE" id="PS51194"/>
    </source>
</evidence>
<evidence type="ECO:0000256" key="1">
    <source>
        <dbReference type="ARBA" id="ARBA00022741"/>
    </source>
</evidence>
<dbReference type="STRING" id="1069680.M7NPX8"/>
<dbReference type="PROSITE" id="PS00039">
    <property type="entry name" value="DEAD_ATP_HELICASE"/>
    <property type="match status" value="1"/>
</dbReference>
<dbReference type="PROSITE" id="PS51192">
    <property type="entry name" value="HELICASE_ATP_BIND_1"/>
    <property type="match status" value="1"/>
</dbReference>